<evidence type="ECO:0000313" key="10">
    <source>
        <dbReference type="EMBL" id="GCD76805.1"/>
    </source>
</evidence>
<accession>A0A401XIG1</accession>
<dbReference type="Pfam" id="PF00221">
    <property type="entry name" value="Lyase_aromatic"/>
    <property type="match status" value="1"/>
</dbReference>
<keyword evidence="3 8" id="KW-0369">Histidine metabolism</keyword>
<evidence type="ECO:0000256" key="6">
    <source>
        <dbReference type="NCBIfam" id="TIGR01225"/>
    </source>
</evidence>
<dbReference type="FunFam" id="1.10.275.10:FF:000005">
    <property type="entry name" value="Histidine ammonia-lyase"/>
    <property type="match status" value="1"/>
</dbReference>
<dbReference type="EMBL" id="BHZE01000002">
    <property type="protein sequence ID" value="GCD76805.1"/>
    <property type="molecule type" value="Genomic_DNA"/>
</dbReference>
<dbReference type="NCBIfam" id="NF006871">
    <property type="entry name" value="PRK09367.1"/>
    <property type="match status" value="1"/>
</dbReference>
<evidence type="ECO:0000256" key="4">
    <source>
        <dbReference type="ARBA" id="ARBA00023239"/>
    </source>
</evidence>
<dbReference type="UniPathway" id="UPA00379">
    <property type="reaction ID" value="UER00549"/>
</dbReference>
<reference evidence="10 11" key="1">
    <citation type="submission" date="2018-11" db="EMBL/GenBank/DDBJ databases">
        <title>Schleiferia aggregans sp. nov., a moderately thermophilic heterotrophic bacterium isolated from microbial mats at a terrestrial hot spring.</title>
        <authorList>
            <person name="Iino T."/>
            <person name="Ohkuma M."/>
            <person name="Haruta S."/>
        </authorList>
    </citation>
    <scope>NUCLEOTIDE SEQUENCE [LARGE SCALE GENOMIC DNA]</scope>
    <source>
        <strain evidence="10 11">LA</strain>
    </source>
</reference>
<evidence type="ECO:0000256" key="8">
    <source>
        <dbReference type="RuleBase" id="RU004479"/>
    </source>
</evidence>
<evidence type="ECO:0000256" key="9">
    <source>
        <dbReference type="RuleBase" id="RU004480"/>
    </source>
</evidence>
<proteinExistence type="inferred from homology"/>
<evidence type="ECO:0000256" key="5">
    <source>
        <dbReference type="ARBA" id="ARBA00049269"/>
    </source>
</evidence>
<gene>
    <name evidence="10" type="primary">hutH1</name>
    <name evidence="10" type="ORF">JCM31826_02870</name>
</gene>
<dbReference type="Gene3D" id="1.10.275.10">
    <property type="entry name" value="Fumarase/aspartase (N-terminal domain)"/>
    <property type="match status" value="1"/>
</dbReference>
<comment type="subcellular location">
    <subcellularLocation>
        <location evidence="9">Cytoplasm</location>
    </subcellularLocation>
</comment>
<dbReference type="Proteomes" id="UP000286715">
    <property type="component" value="Unassembled WGS sequence"/>
</dbReference>
<dbReference type="NCBIfam" id="TIGR01225">
    <property type="entry name" value="hutH"/>
    <property type="match status" value="1"/>
</dbReference>
<dbReference type="GO" id="GO:0019557">
    <property type="term" value="P:L-histidine catabolic process to glutamate and formate"/>
    <property type="evidence" value="ECO:0007669"/>
    <property type="project" value="UniProtKB-UniPathway"/>
</dbReference>
<evidence type="ECO:0000256" key="7">
    <source>
        <dbReference type="RuleBase" id="RU003954"/>
    </source>
</evidence>
<comment type="caution">
    <text evidence="10">The sequence shown here is derived from an EMBL/GenBank/DDBJ whole genome shotgun (WGS) entry which is preliminary data.</text>
</comment>
<dbReference type="EC" id="4.3.1.3" evidence="2 6"/>
<dbReference type="PANTHER" id="PTHR10362">
    <property type="entry name" value="HISTIDINE AMMONIA-LYASE"/>
    <property type="match status" value="1"/>
</dbReference>
<dbReference type="SUPFAM" id="SSF48557">
    <property type="entry name" value="L-aspartase-like"/>
    <property type="match status" value="1"/>
</dbReference>
<dbReference type="Gene3D" id="1.20.200.10">
    <property type="entry name" value="Fumarase/aspartase (Central domain)"/>
    <property type="match status" value="1"/>
</dbReference>
<keyword evidence="11" id="KW-1185">Reference proteome</keyword>
<dbReference type="InterPro" id="IPR022313">
    <property type="entry name" value="Phe/His_NH3-lyase_AS"/>
</dbReference>
<sequence length="506" mass="55756">MTIHITPSHTIDFKLIYDVYFHKNSKITLSPEVLDHVKSTRERFENLLHSSHSPVYGVNTGFGSLCNVKIDESQLAELQKNIVMSHACGTGSYAGDEVVRLMLFFKIASLVRGYSAISVDTLNALTEFFNRSVLPYVPKQGSLGASGDLAPLAHLSLPLLGLGYVAVSGEKMPTSQCTALEGMQLPVQLRSKEGLALLNGTQYMSASLAAALIRAFRLHQLASWISALSLEAFLGRREPFDPLIHSVRPHAGQQKVAEFMYRHLIDSELHTVERSWVQDPYSFRCIPQVHGASLDTLNYTLQVLLTEVNSVTDNPLYFHEDDVILSGGNFHGQSLAYVADFAAIAVHELANISERRMYLLLSGQRGLPPFLVMNPGLNSGLMIAQYSAAALVSASKQLCSPASIDSIPSSNGQEDHVSMGANAVNKLHDVLDLTEKVLAIELLHASQALYFRKGKLNASLEEFLSLFRDTVPVLENDRELHNDIEAAIQFVKNLPVSFDAINQWIE</sequence>
<dbReference type="GO" id="GO:0004397">
    <property type="term" value="F:histidine ammonia-lyase activity"/>
    <property type="evidence" value="ECO:0007669"/>
    <property type="project" value="UniProtKB-UniRule"/>
</dbReference>
<dbReference type="AlphaFoldDB" id="A0A401XIG1"/>
<name>A0A401XIG1_9FLAO</name>
<comment type="similarity">
    <text evidence="7">Belongs to the PAL/histidase family.</text>
</comment>
<evidence type="ECO:0000256" key="3">
    <source>
        <dbReference type="ARBA" id="ARBA00022808"/>
    </source>
</evidence>
<dbReference type="InterPro" id="IPR008948">
    <property type="entry name" value="L-Aspartase-like"/>
</dbReference>
<evidence type="ECO:0000313" key="11">
    <source>
        <dbReference type="Proteomes" id="UP000286715"/>
    </source>
</evidence>
<dbReference type="InterPro" id="IPR024083">
    <property type="entry name" value="Fumarase/histidase_N"/>
</dbReference>
<dbReference type="OrthoDB" id="9806955at2"/>
<dbReference type="RefSeq" id="WP_124396875.1">
    <property type="nucleotide sequence ID" value="NZ_BHZE01000002.1"/>
</dbReference>
<organism evidence="10 11">
    <name type="scientific">Thermaurantimonas aggregans</name>
    <dbReference type="NCBI Taxonomy" id="2173829"/>
    <lineage>
        <taxon>Bacteria</taxon>
        <taxon>Pseudomonadati</taxon>
        <taxon>Bacteroidota</taxon>
        <taxon>Flavobacteriia</taxon>
        <taxon>Flavobacteriales</taxon>
        <taxon>Schleiferiaceae</taxon>
        <taxon>Thermaurantimonas</taxon>
    </lineage>
</organism>
<dbReference type="GO" id="GO:0005737">
    <property type="term" value="C:cytoplasm"/>
    <property type="evidence" value="ECO:0007669"/>
    <property type="project" value="UniProtKB-SubCell"/>
</dbReference>
<comment type="pathway">
    <text evidence="1 8">Amino-acid degradation; L-histidine degradation into L-glutamate; N-formimidoyl-L-glutamate from L-histidine: step 1/3.</text>
</comment>
<dbReference type="InterPro" id="IPR005921">
    <property type="entry name" value="HutH"/>
</dbReference>
<dbReference type="InterPro" id="IPR001106">
    <property type="entry name" value="Aromatic_Lyase"/>
</dbReference>
<evidence type="ECO:0000256" key="1">
    <source>
        <dbReference type="ARBA" id="ARBA00005113"/>
    </source>
</evidence>
<evidence type="ECO:0000256" key="2">
    <source>
        <dbReference type="ARBA" id="ARBA00012994"/>
    </source>
</evidence>
<keyword evidence="4 7" id="KW-0456">Lyase</keyword>
<protein>
    <recommendedName>
        <fullName evidence="2 6">Histidine ammonia-lyase</fullName>
        <ecNumber evidence="2 6">4.3.1.3</ecNumber>
    </recommendedName>
</protein>
<comment type="catalytic activity">
    <reaction evidence="5 8">
        <text>L-histidine = trans-urocanate + NH4(+)</text>
        <dbReference type="Rhea" id="RHEA:21232"/>
        <dbReference type="ChEBI" id="CHEBI:17771"/>
        <dbReference type="ChEBI" id="CHEBI:28938"/>
        <dbReference type="ChEBI" id="CHEBI:57595"/>
        <dbReference type="EC" id="4.3.1.3"/>
    </reaction>
</comment>
<dbReference type="GO" id="GO:0019556">
    <property type="term" value="P:L-histidine catabolic process to glutamate and formamide"/>
    <property type="evidence" value="ECO:0007669"/>
    <property type="project" value="UniProtKB-UniPathway"/>
</dbReference>
<dbReference type="PROSITE" id="PS00488">
    <property type="entry name" value="PAL_HISTIDASE"/>
    <property type="match status" value="1"/>
</dbReference>
<dbReference type="CDD" id="cd00332">
    <property type="entry name" value="PAL-HAL"/>
    <property type="match status" value="1"/>
</dbReference>